<accession>A0AAW9D2R7</accession>
<dbReference type="KEGG" id="btha:DR62_2772"/>
<dbReference type="InterPro" id="IPR050166">
    <property type="entry name" value="ABC_transporter_ATP-bind"/>
</dbReference>
<dbReference type="AlphaFoldDB" id="A0AAW9D2R7"/>
<comment type="caution">
    <text evidence="3">The sequence shown here is derived from an EMBL/GenBank/DDBJ whole genome shotgun (WGS) entry which is preliminary data.</text>
</comment>
<dbReference type="Proteomes" id="UP001272137">
    <property type="component" value="Unassembled WGS sequence"/>
</dbReference>
<dbReference type="EMBL" id="QXCT01000002">
    <property type="protein sequence ID" value="MDW9255888.1"/>
    <property type="molecule type" value="Genomic_DNA"/>
</dbReference>
<dbReference type="GO" id="GO:0005524">
    <property type="term" value="F:ATP binding"/>
    <property type="evidence" value="ECO:0007669"/>
    <property type="project" value="UniProtKB-KW"/>
</dbReference>
<dbReference type="PANTHER" id="PTHR42788:SF10">
    <property type="entry name" value="ABC TRANSPORTER ATP-BINDING PROTEIN"/>
    <property type="match status" value="1"/>
</dbReference>
<dbReference type="SUPFAM" id="SSF52540">
    <property type="entry name" value="P-loop containing nucleoside triphosphate hydrolases"/>
    <property type="match status" value="1"/>
</dbReference>
<keyword evidence="3" id="KW-0067">ATP-binding</keyword>
<evidence type="ECO:0000313" key="4">
    <source>
        <dbReference type="Proteomes" id="UP001272137"/>
    </source>
</evidence>
<gene>
    <name evidence="3" type="ORF">C7S16_0547</name>
</gene>
<organism evidence="3 4">
    <name type="scientific">Burkholderia thailandensis</name>
    <dbReference type="NCBI Taxonomy" id="57975"/>
    <lineage>
        <taxon>Bacteria</taxon>
        <taxon>Pseudomonadati</taxon>
        <taxon>Pseudomonadota</taxon>
        <taxon>Betaproteobacteria</taxon>
        <taxon>Burkholderiales</taxon>
        <taxon>Burkholderiaceae</taxon>
        <taxon>Burkholderia</taxon>
        <taxon>pseudomallei group</taxon>
    </lineage>
</organism>
<dbReference type="InterPro" id="IPR027417">
    <property type="entry name" value="P-loop_NTPase"/>
</dbReference>
<protein>
    <submittedName>
        <fullName evidence="3">Taurine ABC transporter, ATP-binding protein</fullName>
    </submittedName>
</protein>
<dbReference type="Gene3D" id="3.40.50.300">
    <property type="entry name" value="P-loop containing nucleotide triphosphate hydrolases"/>
    <property type="match status" value="1"/>
</dbReference>
<keyword evidence="3" id="KW-0547">Nucleotide-binding</keyword>
<evidence type="ECO:0000256" key="1">
    <source>
        <dbReference type="ARBA" id="ARBA00005417"/>
    </source>
</evidence>
<proteinExistence type="inferred from homology"/>
<keyword evidence="2" id="KW-0813">Transport</keyword>
<sequence>MSAIHDGRAVNPVFESGSRGGCAGDERGKLVAVNRVAREYRNRERITRATQPASFDVYGADRFVLLRSSGCGKSTVAQGDRGFRRAVEGAITLAGDPVRGPGTDRIAVFQAFDRLPSWMTVLGNVAFALSALAVTTRVGRDLLTMLTAMFNPLRSIAWR</sequence>
<evidence type="ECO:0000256" key="2">
    <source>
        <dbReference type="ARBA" id="ARBA00022448"/>
    </source>
</evidence>
<comment type="similarity">
    <text evidence="1">Belongs to the ABC transporter superfamily.</text>
</comment>
<dbReference type="PANTHER" id="PTHR42788">
    <property type="entry name" value="TAURINE IMPORT ATP-BINDING PROTEIN-RELATED"/>
    <property type="match status" value="1"/>
</dbReference>
<evidence type="ECO:0000313" key="3">
    <source>
        <dbReference type="EMBL" id="MDW9255888.1"/>
    </source>
</evidence>
<reference evidence="3" key="1">
    <citation type="submission" date="2018-08" db="EMBL/GenBank/DDBJ databases">
        <title>Identification of Burkholderia cepacia strains that express a Burkholderia pseudomallei-like capsular polysaccharide.</title>
        <authorList>
            <person name="Burtnick M.N."/>
            <person name="Vongsouvath M."/>
            <person name="Newton P."/>
            <person name="Wuthiekanun V."/>
            <person name="Limmathurotsakul D."/>
            <person name="Brett P.J."/>
            <person name="Chantratita N."/>
            <person name="Dance D.A."/>
        </authorList>
    </citation>
    <scope>NUCLEOTIDE SEQUENCE</scope>
    <source>
        <strain evidence="3">SBXCC001</strain>
    </source>
</reference>
<name>A0AAW9D2R7_BURTH</name>